<comment type="function">
    <text evidence="1">May be involved in transcriptional regulation.</text>
</comment>
<reference evidence="16" key="3">
    <citation type="submission" date="2025-09" db="UniProtKB">
        <authorList>
            <consortium name="Ensembl"/>
        </authorList>
    </citation>
    <scope>IDENTIFICATION</scope>
</reference>
<protein>
    <submittedName>
        <fullName evidence="16">Zinc finger protein 644a</fullName>
    </submittedName>
</protein>
<evidence type="ECO:0000313" key="16">
    <source>
        <dbReference type="Ensembl" id="ENSPFOP00000017254.2"/>
    </source>
</evidence>
<feature type="compositionally biased region" description="Basic and acidic residues" evidence="13">
    <location>
        <begin position="680"/>
        <end position="696"/>
    </location>
</feature>
<dbReference type="Pfam" id="PF23015">
    <property type="entry name" value="zf-WIZ"/>
    <property type="match status" value="1"/>
</dbReference>
<proteinExistence type="predicted"/>
<evidence type="ECO:0000256" key="12">
    <source>
        <dbReference type="PROSITE-ProRule" id="PRU00309"/>
    </source>
</evidence>
<keyword evidence="10" id="KW-0539">Nucleus</keyword>
<dbReference type="PANTHER" id="PTHR24396:SF25">
    <property type="entry name" value="ZINC FINGER PROTEIN 644"/>
    <property type="match status" value="1"/>
</dbReference>
<feature type="compositionally biased region" description="Basic and acidic residues" evidence="13">
    <location>
        <begin position="733"/>
        <end position="748"/>
    </location>
</feature>
<evidence type="ECO:0000313" key="17">
    <source>
        <dbReference type="Proteomes" id="UP000028760"/>
    </source>
</evidence>
<evidence type="ECO:0000256" key="1">
    <source>
        <dbReference type="ARBA" id="ARBA00003767"/>
    </source>
</evidence>
<dbReference type="Pfam" id="PF05485">
    <property type="entry name" value="THAP"/>
    <property type="match status" value="1"/>
</dbReference>
<dbReference type="GO" id="GO:0008270">
    <property type="term" value="F:zinc ion binding"/>
    <property type="evidence" value="ECO:0007669"/>
    <property type="project" value="UniProtKB-KW"/>
</dbReference>
<dbReference type="EMBL" id="AYCK01012705">
    <property type="status" value="NOT_ANNOTATED_CDS"/>
    <property type="molecule type" value="Genomic_DNA"/>
</dbReference>
<sequence>MFYKPHPIIYIDVKNALQVQYCNEKAALGKLNGMWRRSPCGCKGGCDVGARRTASFVDTKTSNFPADSCKRRYRLTFTAMPSRCIAAFCSNTREDGVSLFRFPKEPELLSKWVKQVRRTRENWKPSPTSVLCSEHFELHCFDFVPVLKESLGYSVQHKRVLLPTAVPTVFPSGTAGATRSSGQHGQGASAIAGLASTTASRWISQPALRSCIVKLKRMQVMAMEVSCLTGVDEDEKDADSEIQSLMLLQPVKMAQDSASCTDSFDTPSLHQNNVLDVLSNSDMLSPIGLANGPSLHQATQAHELHCITSEKDEEKSITQLKTVQEIDSPGIWGFDTESAENSLDDFSSASDLNWDPHKEFMQFLLENHNDSPAEEPKEEVGLANSQRRRKRKMDMVVMVDPSEDLYPDLSPKTSEKSSDAEGYVDSGHVRDIAKPQKLPTPQSSTADVVPKYPNGTVKVIKQILYKTPARSSHGNNINDKHSTLKGRLKVNSQSQGRPLPFPCSKCNLVFKKEHRLFNHMKSHNDPPSYPAKPFICRECGKCFKQSNSLIDHMSTHEKKTRLMEEERDAIDKKKEDAKLFCPQCPFGTSCPDSFVQHAKTHEKDKRRFKCDKCSYRTVTDHDLRRHSVMHHTVIRVRKRVRRDDNDMYPCEICSYKAFGKQVFVNHLILRHQMSFEEYTRAQKEETNAQQSRDRKSPGRKTQFEDAEFTSKISVEDVPDESSGISDLFKNSKFRRDPKSQLTESKLDKSINVLLSRQNHRKTGDEQRDESNNSSTNDYYSKKDKDCCDESQEMTSVKVEEPAGPQHSPNFNLEHSPVKKSQSKRKMSTPYRNTSDQDSCFILPKPSPSPKKVSSEDASDHDEKDIFPVKESEANGNHFSDVIKKEKKHIIYTYSRRMSMRGALQASKKLFEKIKTEEQEQNEVEIKEECIETEVFQETFEAHQIPLGESPSDDLSEAEMDTKKCPYCPAVFESGIGLSNHVRGHLHRVRVSYDSQHGGSPQEVGYQNKRPRIRRKNSTLQRLKKALQEDSDSETVRTIHSCPLCGDSFDNRTGQSNHIRGHLKKLGRNFSTKTKSPLILLRELMRDKKECQRAFQILGKRRNHFQYGALPKLPIVNRFASSQMGFPKSHSVPNHCTDAKPLMPFSLAEGKSESGQLEKLDVKTSLSGTTALIGILKKRKCQEDARQKGSSQMSRNGLPVSSNPEESSGSKVVSSLPNSVPGEKGEFNRKVCIHCNATFHSGVSLSNHLRAFAKRQQIALLEGTTIQCKAVRTRSRPGLKKKTLPLAQSPEEMYRLTCRFCDLVFQGPLSVQEDWIKHLQRHIMNTGVPRTGLGMAEVTSLSTNPPTLKTDEDGSSPVANAAS</sequence>
<feature type="region of interest" description="Disordered" evidence="13">
    <location>
        <begin position="680"/>
        <end position="862"/>
    </location>
</feature>
<dbReference type="EMBL" id="AYCK01012706">
    <property type="status" value="NOT_ANNOTATED_CDS"/>
    <property type="molecule type" value="Genomic_DNA"/>
</dbReference>
<keyword evidence="3" id="KW-0479">Metal-binding</keyword>
<feature type="region of interest" description="Disordered" evidence="13">
    <location>
        <begin position="1337"/>
        <end position="1362"/>
    </location>
</feature>
<dbReference type="SMART" id="SM00980">
    <property type="entry name" value="THAP"/>
    <property type="match status" value="1"/>
</dbReference>
<dbReference type="InterPro" id="IPR013087">
    <property type="entry name" value="Znf_C2H2_type"/>
</dbReference>
<dbReference type="eggNOG" id="KOG1721">
    <property type="taxonomic scope" value="Eukaryota"/>
</dbReference>
<evidence type="ECO:0000259" key="14">
    <source>
        <dbReference type="PROSITE" id="PS50157"/>
    </source>
</evidence>
<feature type="region of interest" description="Disordered" evidence="13">
    <location>
        <begin position="369"/>
        <end position="450"/>
    </location>
</feature>
<feature type="domain" description="C2H2-type" evidence="14">
    <location>
        <begin position="534"/>
        <end position="561"/>
    </location>
</feature>
<dbReference type="InterPro" id="IPR036236">
    <property type="entry name" value="Znf_C2H2_sf"/>
</dbReference>
<dbReference type="SMART" id="SM00355">
    <property type="entry name" value="ZnF_C2H2"/>
    <property type="match status" value="9"/>
</dbReference>
<evidence type="ECO:0000256" key="9">
    <source>
        <dbReference type="ARBA" id="ARBA00023163"/>
    </source>
</evidence>
<evidence type="ECO:0000256" key="7">
    <source>
        <dbReference type="ARBA" id="ARBA00023015"/>
    </source>
</evidence>
<dbReference type="Proteomes" id="UP000028760">
    <property type="component" value="Unassembled WGS sequence"/>
</dbReference>
<dbReference type="OMA" id="MPLFMEM"/>
<dbReference type="GO" id="GO:0000981">
    <property type="term" value="F:DNA-binding transcription factor activity, RNA polymerase II-specific"/>
    <property type="evidence" value="ECO:0007669"/>
    <property type="project" value="TreeGrafter"/>
</dbReference>
<dbReference type="InterPro" id="IPR051643">
    <property type="entry name" value="Transcr_Reg_ZincFinger"/>
</dbReference>
<evidence type="ECO:0000256" key="5">
    <source>
        <dbReference type="ARBA" id="ARBA00022771"/>
    </source>
</evidence>
<evidence type="ECO:0000256" key="2">
    <source>
        <dbReference type="ARBA" id="ARBA00004123"/>
    </source>
</evidence>
<dbReference type="InterPro" id="IPR055125">
    <property type="entry name" value="Wiz_C_Znf"/>
</dbReference>
<evidence type="ECO:0000256" key="6">
    <source>
        <dbReference type="ARBA" id="ARBA00022833"/>
    </source>
</evidence>
<dbReference type="PROSITE" id="PS50157">
    <property type="entry name" value="ZINC_FINGER_C2H2_2"/>
    <property type="match status" value="3"/>
</dbReference>
<comment type="subcellular location">
    <subcellularLocation>
        <location evidence="2">Nucleus</location>
    </subcellularLocation>
</comment>
<keyword evidence="9" id="KW-0804">Transcription</keyword>
<dbReference type="SUPFAM" id="SSF57667">
    <property type="entry name" value="beta-beta-alpha zinc fingers"/>
    <property type="match status" value="1"/>
</dbReference>
<dbReference type="PANTHER" id="PTHR24396">
    <property type="entry name" value="ZINC FINGER PROTEIN"/>
    <property type="match status" value="1"/>
</dbReference>
<dbReference type="SMART" id="SM00692">
    <property type="entry name" value="DM3"/>
    <property type="match status" value="1"/>
</dbReference>
<organism evidence="16 17">
    <name type="scientific">Poecilia formosa</name>
    <name type="common">Amazon molly</name>
    <name type="synonym">Limia formosa</name>
    <dbReference type="NCBI Taxonomy" id="48698"/>
    <lineage>
        <taxon>Eukaryota</taxon>
        <taxon>Metazoa</taxon>
        <taxon>Chordata</taxon>
        <taxon>Craniata</taxon>
        <taxon>Vertebrata</taxon>
        <taxon>Euteleostomi</taxon>
        <taxon>Actinopterygii</taxon>
        <taxon>Neopterygii</taxon>
        <taxon>Teleostei</taxon>
        <taxon>Neoteleostei</taxon>
        <taxon>Acanthomorphata</taxon>
        <taxon>Ovalentaria</taxon>
        <taxon>Atherinomorphae</taxon>
        <taxon>Cyprinodontiformes</taxon>
        <taxon>Poeciliidae</taxon>
        <taxon>Poeciliinae</taxon>
        <taxon>Poecilia</taxon>
    </lineage>
</organism>
<evidence type="ECO:0000259" key="15">
    <source>
        <dbReference type="PROSITE" id="PS50950"/>
    </source>
</evidence>
<accession>A0A087YGV1</accession>
<dbReference type="Ensembl" id="ENSPFOT00000017276.2">
    <property type="protein sequence ID" value="ENSPFOP00000017254.2"/>
    <property type="gene ID" value="ENSPFOG00000017182.2"/>
</dbReference>
<feature type="compositionally biased region" description="Basic and acidic residues" evidence="13">
    <location>
        <begin position="369"/>
        <end position="380"/>
    </location>
</feature>
<dbReference type="Gene3D" id="3.30.160.60">
    <property type="entry name" value="Classic Zinc Finger"/>
    <property type="match status" value="3"/>
</dbReference>
<dbReference type="STRING" id="48698.ENSPFOP00000017254"/>
<keyword evidence="17" id="KW-1185">Reference proteome</keyword>
<dbReference type="GeneTree" id="ENSGT00940000158258"/>
<dbReference type="PROSITE" id="PS00028">
    <property type="entry name" value="ZINC_FINGER_C2H2_1"/>
    <property type="match status" value="4"/>
</dbReference>
<feature type="region of interest" description="Disordered" evidence="13">
    <location>
        <begin position="1182"/>
        <end position="1221"/>
    </location>
</feature>
<feature type="compositionally biased region" description="Basic and acidic residues" evidence="13">
    <location>
        <begin position="761"/>
        <end position="770"/>
    </location>
</feature>
<feature type="compositionally biased region" description="Polar residues" evidence="13">
    <location>
        <begin position="1187"/>
        <end position="1217"/>
    </location>
</feature>
<reference evidence="16" key="2">
    <citation type="submission" date="2025-08" db="UniProtKB">
        <authorList>
            <consortium name="Ensembl"/>
        </authorList>
    </citation>
    <scope>IDENTIFICATION</scope>
</reference>
<keyword evidence="4" id="KW-0677">Repeat</keyword>
<keyword evidence="8 12" id="KW-0238">DNA-binding</keyword>
<keyword evidence="5 11" id="KW-0863">Zinc-finger</keyword>
<evidence type="ECO:0000256" key="8">
    <source>
        <dbReference type="ARBA" id="ARBA00023125"/>
    </source>
</evidence>
<dbReference type="InterPro" id="IPR006612">
    <property type="entry name" value="THAP_Znf"/>
</dbReference>
<evidence type="ECO:0000256" key="11">
    <source>
        <dbReference type="PROSITE-ProRule" id="PRU00042"/>
    </source>
</evidence>
<dbReference type="PROSITE" id="PS50950">
    <property type="entry name" value="ZF_THAP"/>
    <property type="match status" value="1"/>
</dbReference>
<dbReference type="GO" id="GO:0005634">
    <property type="term" value="C:nucleus"/>
    <property type="evidence" value="ECO:0007669"/>
    <property type="project" value="UniProtKB-SubCell"/>
</dbReference>
<dbReference type="SUPFAM" id="SSF57716">
    <property type="entry name" value="Glucocorticoid receptor-like (DNA-binding domain)"/>
    <property type="match status" value="1"/>
</dbReference>
<dbReference type="Pfam" id="PF00096">
    <property type="entry name" value="zf-C2H2"/>
    <property type="match status" value="1"/>
</dbReference>
<reference evidence="17" key="1">
    <citation type="submission" date="2013-10" db="EMBL/GenBank/DDBJ databases">
        <authorList>
            <person name="Schartl M."/>
            <person name="Warren W."/>
        </authorList>
    </citation>
    <scope>NUCLEOTIDE SEQUENCE [LARGE SCALE GENOMIC DNA]</scope>
    <source>
        <strain evidence="17">female</strain>
    </source>
</reference>
<evidence type="ECO:0000256" key="13">
    <source>
        <dbReference type="SAM" id="MobiDB-lite"/>
    </source>
</evidence>
<feature type="domain" description="C2H2-type" evidence="14">
    <location>
        <begin position="501"/>
        <end position="528"/>
    </location>
</feature>
<evidence type="ECO:0000256" key="10">
    <source>
        <dbReference type="ARBA" id="ARBA00023242"/>
    </source>
</evidence>
<evidence type="ECO:0000256" key="3">
    <source>
        <dbReference type="ARBA" id="ARBA00022723"/>
    </source>
</evidence>
<feature type="domain" description="C2H2-type" evidence="14">
    <location>
        <begin position="1039"/>
        <end position="1061"/>
    </location>
</feature>
<keyword evidence="7" id="KW-0805">Transcription regulation</keyword>
<name>A0A087YGV1_POEFO</name>
<keyword evidence="6" id="KW-0862">Zinc</keyword>
<evidence type="ECO:0000256" key="4">
    <source>
        <dbReference type="ARBA" id="ARBA00022737"/>
    </source>
</evidence>
<feature type="domain" description="THAP-type" evidence="15">
    <location>
        <begin position="80"/>
        <end position="170"/>
    </location>
</feature>
<dbReference type="GO" id="GO:0000978">
    <property type="term" value="F:RNA polymerase II cis-regulatory region sequence-specific DNA binding"/>
    <property type="evidence" value="ECO:0007669"/>
    <property type="project" value="TreeGrafter"/>
</dbReference>
<dbReference type="FunFam" id="3.30.160.60:FF:000363">
    <property type="entry name" value="Zinc finger protein 239"/>
    <property type="match status" value="1"/>
</dbReference>